<dbReference type="RefSeq" id="WP_217792936.1">
    <property type="nucleotide sequence ID" value="NZ_JAHSPG010000014.1"/>
</dbReference>
<proteinExistence type="predicted"/>
<accession>A0A9E2SD39</accession>
<comment type="caution">
    <text evidence="1">The sequence shown here is derived from an EMBL/GenBank/DDBJ whole genome shotgun (WGS) entry which is preliminary data.</text>
</comment>
<organism evidence="1 2">
    <name type="scientific">Pinibacter aurantiacus</name>
    <dbReference type="NCBI Taxonomy" id="2851599"/>
    <lineage>
        <taxon>Bacteria</taxon>
        <taxon>Pseudomonadati</taxon>
        <taxon>Bacteroidota</taxon>
        <taxon>Chitinophagia</taxon>
        <taxon>Chitinophagales</taxon>
        <taxon>Chitinophagaceae</taxon>
        <taxon>Pinibacter</taxon>
    </lineage>
</organism>
<protein>
    <submittedName>
        <fullName evidence="1">Uncharacterized protein</fullName>
    </submittedName>
</protein>
<evidence type="ECO:0000313" key="2">
    <source>
        <dbReference type="Proteomes" id="UP000812270"/>
    </source>
</evidence>
<gene>
    <name evidence="1" type="ORF">KTO63_18085</name>
</gene>
<dbReference type="EMBL" id="JAHSPG010000014">
    <property type="protein sequence ID" value="MBV4359083.1"/>
    <property type="molecule type" value="Genomic_DNA"/>
</dbReference>
<sequence>MAQLNLQQQITLRKALRSELINIEGIARKAILKKDLVIDFVSGKPSLNSMQLTALQQTVISLFAETKTILSELERQQTLSEKALESLQSFVSKFEISLESLLNEDADALSKIQKWTSGQETFPLKLTPIIKRGLLKLAGDIAQ</sequence>
<keyword evidence="2" id="KW-1185">Reference proteome</keyword>
<name>A0A9E2SD39_9BACT</name>
<dbReference type="AlphaFoldDB" id="A0A9E2SD39"/>
<dbReference type="Proteomes" id="UP000812270">
    <property type="component" value="Unassembled WGS sequence"/>
</dbReference>
<evidence type="ECO:0000313" key="1">
    <source>
        <dbReference type="EMBL" id="MBV4359083.1"/>
    </source>
</evidence>
<reference evidence="1" key="1">
    <citation type="submission" date="2021-06" db="EMBL/GenBank/DDBJ databases">
        <authorList>
            <person name="Huq M.A."/>
        </authorList>
    </citation>
    <scope>NUCLEOTIDE SEQUENCE</scope>
    <source>
        <strain evidence="1">MAH-26</strain>
    </source>
</reference>